<evidence type="ECO:0000313" key="3">
    <source>
        <dbReference type="Proteomes" id="UP000596311"/>
    </source>
</evidence>
<name>A0ABX7E945_9ACTN</name>
<reference evidence="2 3" key="1">
    <citation type="submission" date="2020-03" db="EMBL/GenBank/DDBJ databases">
        <title>Genome mining and metabolic profiling illuminate the polycyclic tetramate macrolactams from Streptomyces koyangensis SCSIO 5802.</title>
        <authorList>
            <person name="Ding W."/>
        </authorList>
    </citation>
    <scope>NUCLEOTIDE SEQUENCE [LARGE SCALE GENOMIC DNA]</scope>
    <source>
        <strain evidence="2 3">SCSIO 5802</strain>
    </source>
</reference>
<gene>
    <name evidence="2" type="ORF">G9U55_00990</name>
</gene>
<dbReference type="EMBL" id="CP049945">
    <property type="protein sequence ID" value="QRF00906.1"/>
    <property type="molecule type" value="Genomic_DNA"/>
</dbReference>
<keyword evidence="3" id="KW-1185">Reference proteome</keyword>
<feature type="region of interest" description="Disordered" evidence="1">
    <location>
        <begin position="66"/>
        <end position="91"/>
    </location>
</feature>
<protein>
    <submittedName>
        <fullName evidence="2">Uncharacterized protein</fullName>
    </submittedName>
</protein>
<sequence length="91" mass="9831">MFKVRRWPRKVLRGRRRELAGAGVRPALRARIASRVVAVASTGAAGDPPVAAMCWPNVRWRGEGARAVGRADSTEGEPPRFKLGVNPGCGR</sequence>
<dbReference type="Proteomes" id="UP000596311">
    <property type="component" value="Chromosome"/>
</dbReference>
<dbReference type="RefSeq" id="WP_203213653.1">
    <property type="nucleotide sequence ID" value="NZ_CP049945.1"/>
</dbReference>
<evidence type="ECO:0000256" key="1">
    <source>
        <dbReference type="SAM" id="MobiDB-lite"/>
    </source>
</evidence>
<evidence type="ECO:0000313" key="2">
    <source>
        <dbReference type="EMBL" id="QRF00906.1"/>
    </source>
</evidence>
<proteinExistence type="predicted"/>
<accession>A0ABX7E945</accession>
<organism evidence="2 3">
    <name type="scientific">Streptomyces koyangensis</name>
    <dbReference type="NCBI Taxonomy" id="188770"/>
    <lineage>
        <taxon>Bacteria</taxon>
        <taxon>Bacillati</taxon>
        <taxon>Actinomycetota</taxon>
        <taxon>Actinomycetes</taxon>
        <taxon>Kitasatosporales</taxon>
        <taxon>Streptomycetaceae</taxon>
        <taxon>Streptomyces</taxon>
        <taxon>Streptomyces aurantiacus group</taxon>
    </lineage>
</organism>